<dbReference type="GO" id="GO:0016740">
    <property type="term" value="F:transferase activity"/>
    <property type="evidence" value="ECO:0007669"/>
    <property type="project" value="UniProtKB-KW"/>
</dbReference>
<keyword evidence="6" id="KW-1185">Reference proteome</keyword>
<evidence type="ECO:0000256" key="4">
    <source>
        <dbReference type="ARBA" id="ARBA00038314"/>
    </source>
</evidence>
<proteinExistence type="inferred from homology"/>
<reference evidence="5" key="1">
    <citation type="submission" date="2021-10" db="EMBL/GenBank/DDBJ databases">
        <title>De novo Genome Assembly of Clathrus columnatus (Basidiomycota, Fungi) Using Illumina and Nanopore Sequence Data.</title>
        <authorList>
            <person name="Ogiso-Tanaka E."/>
            <person name="Itagaki H."/>
            <person name="Hosoya T."/>
            <person name="Hosaka K."/>
        </authorList>
    </citation>
    <scope>NUCLEOTIDE SEQUENCE</scope>
    <source>
        <strain evidence="5">MO-923</strain>
    </source>
</reference>
<dbReference type="EMBL" id="BPWL01000009">
    <property type="protein sequence ID" value="GJJ13704.1"/>
    <property type="molecule type" value="Genomic_DNA"/>
</dbReference>
<dbReference type="InterPro" id="IPR029063">
    <property type="entry name" value="SAM-dependent_MTases_sf"/>
</dbReference>
<keyword evidence="3" id="KW-0949">S-adenosyl-L-methionine</keyword>
<evidence type="ECO:0000256" key="1">
    <source>
        <dbReference type="ARBA" id="ARBA00005179"/>
    </source>
</evidence>
<dbReference type="AlphaFoldDB" id="A0AAV5ALX0"/>
<dbReference type="Gene3D" id="3.40.50.150">
    <property type="entry name" value="Vaccinia Virus protein VP39"/>
    <property type="match status" value="1"/>
</dbReference>
<dbReference type="SUPFAM" id="SSF53335">
    <property type="entry name" value="S-adenosyl-L-methionine-dependent methyltransferases"/>
    <property type="match status" value="1"/>
</dbReference>
<comment type="caution">
    <text evidence="5">The sequence shown here is derived from an EMBL/GenBank/DDBJ whole genome shotgun (WGS) entry which is preliminary data.</text>
</comment>
<evidence type="ECO:0000313" key="6">
    <source>
        <dbReference type="Proteomes" id="UP001050691"/>
    </source>
</evidence>
<dbReference type="Proteomes" id="UP001050691">
    <property type="component" value="Unassembled WGS sequence"/>
</dbReference>
<protein>
    <recommendedName>
        <fullName evidence="7">Methyltransferase domain-containing protein</fullName>
    </recommendedName>
</protein>
<accession>A0AAV5ALX0</accession>
<dbReference type="PANTHER" id="PTHR35897">
    <property type="entry name" value="METHYLTRANSFERASE AUSD"/>
    <property type="match status" value="1"/>
</dbReference>
<evidence type="ECO:0000256" key="3">
    <source>
        <dbReference type="ARBA" id="ARBA00022691"/>
    </source>
</evidence>
<gene>
    <name evidence="5" type="ORF">Clacol_007960</name>
</gene>
<dbReference type="PANTHER" id="PTHR35897:SF1">
    <property type="entry name" value="METHYLTRANSFERASE AUSD"/>
    <property type="match status" value="1"/>
</dbReference>
<evidence type="ECO:0000256" key="2">
    <source>
        <dbReference type="ARBA" id="ARBA00022679"/>
    </source>
</evidence>
<evidence type="ECO:0008006" key="7">
    <source>
        <dbReference type="Google" id="ProtNLM"/>
    </source>
</evidence>
<keyword evidence="2" id="KW-0808">Transferase</keyword>
<name>A0AAV5ALX0_9AGAM</name>
<organism evidence="5 6">
    <name type="scientific">Clathrus columnatus</name>
    <dbReference type="NCBI Taxonomy" id="1419009"/>
    <lineage>
        <taxon>Eukaryota</taxon>
        <taxon>Fungi</taxon>
        <taxon>Dikarya</taxon>
        <taxon>Basidiomycota</taxon>
        <taxon>Agaricomycotina</taxon>
        <taxon>Agaricomycetes</taxon>
        <taxon>Phallomycetidae</taxon>
        <taxon>Phallales</taxon>
        <taxon>Clathraceae</taxon>
        <taxon>Clathrus</taxon>
    </lineage>
</organism>
<comment type="pathway">
    <text evidence="1">Secondary metabolite biosynthesis.</text>
</comment>
<comment type="similarity">
    <text evidence="4">Belongs to the class I-like SAM-binding methyltransferase superfamily.</text>
</comment>
<sequence>MSSTYIPNPLDPSLYRITEDEAKFLKECTGITDDEELKQHILEVQAEAYALTGNSAYSDVLKLGKTRENAIMLDIGCGFGNDSRRVISDGFPLQNVLCTDLLEGFFNTGHKLFKTTPESSPLAFFGGDIFDTKFIYPQTTTIPNLSALENIGQLKGQVSVIHASALFHLFVYDKQRELVGIMGQLLSPQPGSIILGYQAGAPNNEKAAALQANIRLTKIHSPETWKDLWAGEDGPFKPDEVEVHAEARAFTTDEKLGATGSAEGDYYWLMWSVLRR</sequence>
<evidence type="ECO:0000313" key="5">
    <source>
        <dbReference type="EMBL" id="GJJ13704.1"/>
    </source>
</evidence>
<dbReference type="InterPro" id="IPR051654">
    <property type="entry name" value="Meroterpenoid_MTases"/>
</dbReference>